<reference evidence="14 16" key="2">
    <citation type="submission" date="2023-09" db="EMBL/GenBank/DDBJ databases">
        <title>Complete-Gapless Cercospora beticola genome.</title>
        <authorList>
            <person name="Wyatt N.A."/>
            <person name="Spanner R.E."/>
            <person name="Bolton M.D."/>
        </authorList>
    </citation>
    <scope>NUCLEOTIDE SEQUENCE [LARGE SCALE GENOMIC DNA]</scope>
    <source>
        <strain evidence="14">Cb09-40</strain>
    </source>
</reference>
<feature type="transmembrane region" description="Helical" evidence="10">
    <location>
        <begin position="954"/>
        <end position="979"/>
    </location>
</feature>
<feature type="transmembrane region" description="Helical" evidence="10">
    <location>
        <begin position="728"/>
        <end position="752"/>
    </location>
</feature>
<feature type="domain" description="ABC transporter" evidence="11">
    <location>
        <begin position="1077"/>
        <end position="1316"/>
    </location>
</feature>
<feature type="transmembrane region" description="Helical" evidence="10">
    <location>
        <begin position="874"/>
        <end position="894"/>
    </location>
</feature>
<dbReference type="SUPFAM" id="SSF90123">
    <property type="entry name" value="ABC transporter transmembrane region"/>
    <property type="match status" value="2"/>
</dbReference>
<evidence type="ECO:0000256" key="6">
    <source>
        <dbReference type="ARBA" id="ARBA00022840"/>
    </source>
</evidence>
<feature type="domain" description="ABC transporter" evidence="11">
    <location>
        <begin position="421"/>
        <end position="661"/>
    </location>
</feature>
<keyword evidence="16" id="KW-1185">Reference proteome</keyword>
<comment type="subcellular location">
    <subcellularLocation>
        <location evidence="1">Membrane</location>
        <topology evidence="1">Multi-pass membrane protein</topology>
    </subcellularLocation>
</comment>
<dbReference type="PROSITE" id="PS50929">
    <property type="entry name" value="ABC_TM1F"/>
    <property type="match status" value="2"/>
</dbReference>
<sequence>MGPPQSVGKGAPHEPLDVRRSRTASNASQSRAASQERSISVGTSEPLPETQAAPFENARFPANQSPAVGFSKKIYAQLLGLNPFENSYLSLYDPLEAKSHKAIAIGSAFFAVVAGIPLPIIAYIFGKIINQFPPAEDALYDRLVQLIGVAVGYFVVTTIYTIGFGLTAENVSIKLRQQLLKCLLHLDQAYLDTHDIDVNGLLTEKMDTIQAGCSEKVGIFIQAISYFVAAFVVGFMLDARLTGILLASVVPAVTLSFAILSPAVSKCSKATNEKNERANGIVESALGAVRIVQAFDMIEALCQRHIEFVGEATHANLKKAVLAALQAALVYFIAFSTNALAFFLGSRSADGGNAGTVYAVVLLILDASFVVGQFAPFLEIFARAAAAKAAIQKLLDESNTSDNTGTYRKTDVKPSFESCDIEFRGVEFQYPARPTVKILKGLNLLFKAGTFTSLVGTSGGGKSTIVALLLRIYDYSGRIDIAGNDLKAIDSGHLRSQVAVLDQDNILFSGTIFENVCYGLLGQDVTEEEKAKRCDQALRDANVDFLKKLPQGVHTRLGNEIQLSGGQRQRVCLARALIKRPSVLILDEPTAALDARSEVAVVEAVKNVAATGVTVIMIAHRLSTTLDSDTVAVISDGQVVEQGAPRELASREDSVFRGLLDAQNTNFSDAEESPVEESTFGLHRTRSSYLVGSAESEATEETDSDDAKAKMSLWNIAKRIGRLAKKDSLLAVVGIIASIVSGGILLGQAVVFGNLIELLNTGPSNPNYYDRADLFCLIFFILALVALTSYLASGSIFGAVSSRITASMQTRLLKHILHLDMQWFSESGHSVQQLMSKFTKDPGDLSALGGVALGAIFTIFTSVIGGIILSHIVAWKIALVLLAAVPVMLIAGWARLRLLTASENEHREAYTDATALAAEACRNRRAVTALCLEQHLIDQYRTSLMTPFKKLRNFVYYANTLLAFCFSVTYFVYALAYWWGARNVRNGTYSTTDFFIVLPALLFSAQSAGHFFSLSPEIARAKTASRSIFTLLDCQPSIMRTEAQYAALKSPTTPSLSDSSPSKSMELGPNEKYAQKLEFKNVTLMYPNTSKPSLSDINFTISPGQTVAFVGPSGAGKSSAMALIERFYDVTEGALLFDGQDVRDMDVRTLRSCMGLVSQEPDLFTGSIAYNVKLGAPPGVTITDRDAEAVCKKCGLHDFITSLPDGYNTECGSSSSSRLSGGQKQRLAIARALVRNPEVLLLDEPTSALDAHSEAHVQESLNEAAKGRTTIIVAHRLASIQHADQIFVFDQGKLVAQGTHAELVRQGGLYATMAKTQALV</sequence>
<evidence type="ECO:0000256" key="10">
    <source>
        <dbReference type="SAM" id="Phobius"/>
    </source>
</evidence>
<dbReference type="CDD" id="cd18578">
    <property type="entry name" value="ABC_6TM_Pgp_ABCB1_D2_like"/>
    <property type="match status" value="1"/>
</dbReference>
<dbReference type="EMBL" id="LKMD01000102">
    <property type="protein sequence ID" value="PIA97730.1"/>
    <property type="molecule type" value="Genomic_DNA"/>
</dbReference>
<dbReference type="PROSITE" id="PS00211">
    <property type="entry name" value="ABC_TRANSPORTER_1"/>
    <property type="match status" value="2"/>
</dbReference>
<feature type="domain" description="ABC transmembrane type-1" evidence="12">
    <location>
        <begin position="732"/>
        <end position="1020"/>
    </location>
</feature>
<dbReference type="FunFam" id="3.40.50.300:FF:000604">
    <property type="entry name" value="ABC transporter B family member 28"/>
    <property type="match status" value="1"/>
</dbReference>
<evidence type="ECO:0000313" key="16">
    <source>
        <dbReference type="Proteomes" id="UP001302367"/>
    </source>
</evidence>
<dbReference type="CDD" id="cd18577">
    <property type="entry name" value="ABC_6TM_Pgp_ABCB1_D1_like"/>
    <property type="match status" value="1"/>
</dbReference>
<dbReference type="Proteomes" id="UP001302367">
    <property type="component" value="Chromosome 2"/>
</dbReference>
<evidence type="ECO:0000259" key="12">
    <source>
        <dbReference type="PROSITE" id="PS50929"/>
    </source>
</evidence>
<dbReference type="Proteomes" id="UP000230605">
    <property type="component" value="Chromosome 2"/>
</dbReference>
<evidence type="ECO:0000256" key="4">
    <source>
        <dbReference type="ARBA" id="ARBA00022692"/>
    </source>
</evidence>
<dbReference type="SMART" id="SM00382">
    <property type="entry name" value="AAA"/>
    <property type="match status" value="2"/>
</dbReference>
<feature type="compositionally biased region" description="Low complexity" evidence="9">
    <location>
        <begin position="23"/>
        <end position="40"/>
    </location>
</feature>
<gene>
    <name evidence="13" type="ORF">CB0940_06515</name>
    <name evidence="14" type="ORF">RHO25_003769</name>
</gene>
<keyword evidence="7 10" id="KW-1133">Transmembrane helix</keyword>
<keyword evidence="5" id="KW-0547">Nucleotide-binding</keyword>
<evidence type="ECO:0000256" key="5">
    <source>
        <dbReference type="ARBA" id="ARBA00022741"/>
    </source>
</evidence>
<feature type="domain" description="ABC transmembrane type-1" evidence="12">
    <location>
        <begin position="105"/>
        <end position="383"/>
    </location>
</feature>
<dbReference type="GO" id="GO:0016020">
    <property type="term" value="C:membrane"/>
    <property type="evidence" value="ECO:0007669"/>
    <property type="project" value="UniProtKB-SubCell"/>
</dbReference>
<accession>A0A2G5HYY8</accession>
<dbReference type="InterPro" id="IPR011527">
    <property type="entry name" value="ABC1_TM_dom"/>
</dbReference>
<dbReference type="InterPro" id="IPR027417">
    <property type="entry name" value="P-loop_NTPase"/>
</dbReference>
<dbReference type="PANTHER" id="PTHR43394">
    <property type="entry name" value="ATP-DEPENDENT PERMEASE MDL1, MITOCHONDRIAL"/>
    <property type="match status" value="1"/>
</dbReference>
<dbReference type="InterPro" id="IPR039421">
    <property type="entry name" value="Type_1_exporter"/>
</dbReference>
<evidence type="ECO:0000259" key="11">
    <source>
        <dbReference type="PROSITE" id="PS50893"/>
    </source>
</evidence>
<feature type="transmembrane region" description="Helical" evidence="10">
    <location>
        <begin position="243"/>
        <end position="264"/>
    </location>
</feature>
<dbReference type="EMBL" id="CP134185">
    <property type="protein sequence ID" value="WPA99153.1"/>
    <property type="molecule type" value="Genomic_DNA"/>
</dbReference>
<keyword evidence="6 13" id="KW-0067">ATP-binding</keyword>
<dbReference type="OrthoDB" id="6500128at2759"/>
<feature type="transmembrane region" description="Helical" evidence="10">
    <location>
        <begin position="994"/>
        <end position="1012"/>
    </location>
</feature>
<name>A0A2G5HYY8_CERBT</name>
<proteinExistence type="inferred from homology"/>
<dbReference type="GO" id="GO:0005737">
    <property type="term" value="C:cytoplasm"/>
    <property type="evidence" value="ECO:0007669"/>
    <property type="project" value="UniProtKB-ARBA"/>
</dbReference>
<feature type="transmembrane region" description="Helical" evidence="10">
    <location>
        <begin position="772"/>
        <end position="800"/>
    </location>
</feature>
<dbReference type="GO" id="GO:0016887">
    <property type="term" value="F:ATP hydrolysis activity"/>
    <property type="evidence" value="ECO:0007669"/>
    <property type="project" value="InterPro"/>
</dbReference>
<feature type="transmembrane region" description="Helical" evidence="10">
    <location>
        <begin position="845"/>
        <end position="868"/>
    </location>
</feature>
<dbReference type="InterPro" id="IPR003439">
    <property type="entry name" value="ABC_transporter-like_ATP-bd"/>
</dbReference>
<dbReference type="InterPro" id="IPR017871">
    <property type="entry name" value="ABC_transporter-like_CS"/>
</dbReference>
<evidence type="ECO:0000313" key="14">
    <source>
        <dbReference type="EMBL" id="WPA99153.1"/>
    </source>
</evidence>
<protein>
    <submittedName>
        <fullName evidence="13">ATP-binding cassette sub-family B member 5</fullName>
    </submittedName>
</protein>
<dbReference type="Pfam" id="PF00664">
    <property type="entry name" value="ABC_membrane"/>
    <property type="match status" value="2"/>
</dbReference>
<dbReference type="FunFam" id="3.40.50.300:FF:000913">
    <property type="entry name" value="ABC multidrug transporter SitT"/>
    <property type="match status" value="1"/>
</dbReference>
<feature type="transmembrane region" description="Helical" evidence="10">
    <location>
        <begin position="146"/>
        <end position="168"/>
    </location>
</feature>
<dbReference type="Pfam" id="PF00005">
    <property type="entry name" value="ABC_tran"/>
    <property type="match status" value="2"/>
</dbReference>
<evidence type="ECO:0000256" key="7">
    <source>
        <dbReference type="ARBA" id="ARBA00022989"/>
    </source>
</evidence>
<dbReference type="GO" id="GO:0005524">
    <property type="term" value="F:ATP binding"/>
    <property type="evidence" value="ECO:0007669"/>
    <property type="project" value="UniProtKB-KW"/>
</dbReference>
<feature type="transmembrane region" description="Helical" evidence="10">
    <location>
        <begin position="320"/>
        <end position="344"/>
    </location>
</feature>
<organism evidence="13 15">
    <name type="scientific">Cercospora beticola</name>
    <name type="common">Sugarbeet leaf spot fungus</name>
    <dbReference type="NCBI Taxonomy" id="122368"/>
    <lineage>
        <taxon>Eukaryota</taxon>
        <taxon>Fungi</taxon>
        <taxon>Dikarya</taxon>
        <taxon>Ascomycota</taxon>
        <taxon>Pezizomycotina</taxon>
        <taxon>Dothideomycetes</taxon>
        <taxon>Dothideomycetidae</taxon>
        <taxon>Mycosphaerellales</taxon>
        <taxon>Mycosphaerellaceae</taxon>
        <taxon>Cercospora</taxon>
    </lineage>
</organism>
<evidence type="ECO:0000256" key="3">
    <source>
        <dbReference type="ARBA" id="ARBA00022448"/>
    </source>
</evidence>
<dbReference type="GO" id="GO:0015421">
    <property type="term" value="F:ABC-type oligopeptide transporter activity"/>
    <property type="evidence" value="ECO:0007669"/>
    <property type="project" value="TreeGrafter"/>
</dbReference>
<dbReference type="SUPFAM" id="SSF52540">
    <property type="entry name" value="P-loop containing nucleoside triphosphate hydrolases"/>
    <property type="match status" value="2"/>
</dbReference>
<dbReference type="InterPro" id="IPR036640">
    <property type="entry name" value="ABC1_TM_sf"/>
</dbReference>
<dbReference type="PANTHER" id="PTHR43394:SF1">
    <property type="entry name" value="ATP-BINDING CASSETTE SUB-FAMILY B MEMBER 10, MITOCHONDRIAL"/>
    <property type="match status" value="1"/>
</dbReference>
<evidence type="ECO:0000256" key="9">
    <source>
        <dbReference type="SAM" id="MobiDB-lite"/>
    </source>
</evidence>
<dbReference type="InterPro" id="IPR003593">
    <property type="entry name" value="AAA+_ATPase"/>
</dbReference>
<comment type="similarity">
    <text evidence="2">Belongs to the ABC transporter superfamily. ABCB family. Multidrug resistance exporter (TC 3.A.1.201) subfamily.</text>
</comment>
<dbReference type="PROSITE" id="PS50893">
    <property type="entry name" value="ABC_TRANSPORTER_2"/>
    <property type="match status" value="2"/>
</dbReference>
<feature type="transmembrane region" description="Helical" evidence="10">
    <location>
        <begin position="102"/>
        <end position="126"/>
    </location>
</feature>
<evidence type="ECO:0000256" key="1">
    <source>
        <dbReference type="ARBA" id="ARBA00004141"/>
    </source>
</evidence>
<feature type="transmembrane region" description="Helical" evidence="10">
    <location>
        <begin position="356"/>
        <end position="378"/>
    </location>
</feature>
<dbReference type="Gene3D" id="3.40.50.300">
    <property type="entry name" value="P-loop containing nucleotide triphosphate hydrolases"/>
    <property type="match status" value="2"/>
</dbReference>
<reference evidence="13 15" key="1">
    <citation type="submission" date="2015-10" db="EMBL/GenBank/DDBJ databases">
        <title>The cercosporin biosynthetic gene cluster was horizontally transferred to several fungal lineages and shown to be expanded in Cercospora beticola based on microsynteny with recipient genomes.</title>
        <authorList>
            <person name="De Jonge R."/>
            <person name="Ebert M.K."/>
            <person name="Suttle J.C."/>
            <person name="Jurick Ii W.M."/>
            <person name="Secor G.A."/>
            <person name="Thomma B.P."/>
            <person name="Van De Peer Y."/>
            <person name="Bolton M.D."/>
        </authorList>
    </citation>
    <scope>NUCLEOTIDE SEQUENCE [LARGE SCALE GENOMIC DNA]</scope>
    <source>
        <strain evidence="13 15">09-40</strain>
    </source>
</reference>
<evidence type="ECO:0000313" key="15">
    <source>
        <dbReference type="Proteomes" id="UP000230605"/>
    </source>
</evidence>
<keyword evidence="8 10" id="KW-0472">Membrane</keyword>
<dbReference type="Gene3D" id="1.20.1560.10">
    <property type="entry name" value="ABC transporter type 1, transmembrane domain"/>
    <property type="match status" value="1"/>
</dbReference>
<keyword evidence="4 10" id="KW-0812">Transmembrane</keyword>
<feature type="transmembrane region" description="Helical" evidence="10">
    <location>
        <begin position="217"/>
        <end position="237"/>
    </location>
</feature>
<evidence type="ECO:0000256" key="2">
    <source>
        <dbReference type="ARBA" id="ARBA00007577"/>
    </source>
</evidence>
<feature type="compositionally biased region" description="Basic and acidic residues" evidence="9">
    <location>
        <begin position="11"/>
        <end position="20"/>
    </location>
</feature>
<feature type="region of interest" description="Disordered" evidence="9">
    <location>
        <begin position="1"/>
        <end position="48"/>
    </location>
</feature>
<evidence type="ECO:0000313" key="13">
    <source>
        <dbReference type="EMBL" id="PIA97730.1"/>
    </source>
</evidence>
<evidence type="ECO:0000256" key="8">
    <source>
        <dbReference type="ARBA" id="ARBA00023136"/>
    </source>
</evidence>
<keyword evidence="3" id="KW-0813">Transport</keyword>